<keyword evidence="3" id="KW-1185">Reference proteome</keyword>
<evidence type="ECO:0000256" key="2">
    <source>
        <dbReference type="SAM" id="MobiDB-lite"/>
    </source>
</evidence>
<dbReference type="RefSeq" id="XP_010792612.1">
    <property type="nucleotide sequence ID" value="XM_010794310.1"/>
</dbReference>
<dbReference type="KEGG" id="ncc:104965351"/>
<proteinExistence type="predicted"/>
<evidence type="ECO:0000313" key="3">
    <source>
        <dbReference type="Proteomes" id="UP000504611"/>
    </source>
</evidence>
<name>A0A6I9PWQ2_9TELE</name>
<organism evidence="3 4">
    <name type="scientific">Notothenia coriiceps</name>
    <name type="common">black rockcod</name>
    <dbReference type="NCBI Taxonomy" id="8208"/>
    <lineage>
        <taxon>Eukaryota</taxon>
        <taxon>Metazoa</taxon>
        <taxon>Chordata</taxon>
        <taxon>Craniata</taxon>
        <taxon>Vertebrata</taxon>
        <taxon>Euteleostomi</taxon>
        <taxon>Actinopterygii</taxon>
        <taxon>Neopterygii</taxon>
        <taxon>Teleostei</taxon>
        <taxon>Neoteleostei</taxon>
        <taxon>Acanthomorphata</taxon>
        <taxon>Eupercaria</taxon>
        <taxon>Perciformes</taxon>
        <taxon>Notothenioidei</taxon>
        <taxon>Nototheniidae</taxon>
        <taxon>Notothenia</taxon>
    </lineage>
</organism>
<dbReference type="PANTHER" id="PTHR14926">
    <property type="entry name" value="M-PHASE PHOSPHOPROTEIN 9"/>
    <property type="match status" value="1"/>
</dbReference>
<accession>A0A6I9PWQ2</accession>
<dbReference type="GO" id="GO:0005814">
    <property type="term" value="C:centriole"/>
    <property type="evidence" value="ECO:0007669"/>
    <property type="project" value="TreeGrafter"/>
</dbReference>
<dbReference type="AlphaFoldDB" id="A0A6I9PWQ2"/>
<keyword evidence="1" id="KW-0175">Coiled coil</keyword>
<dbReference type="InterPro" id="IPR026636">
    <property type="entry name" value="MPHOSPH9"/>
</dbReference>
<gene>
    <name evidence="4" type="primary">LOC104965351</name>
</gene>
<reference evidence="4" key="1">
    <citation type="submission" date="2025-08" db="UniProtKB">
        <authorList>
            <consortium name="RefSeq"/>
        </authorList>
    </citation>
    <scope>IDENTIFICATION</scope>
    <source>
        <tissue evidence="4">Muscle</tissue>
    </source>
</reference>
<evidence type="ECO:0000313" key="4">
    <source>
        <dbReference type="RefSeq" id="XP_010792612.1"/>
    </source>
</evidence>
<evidence type="ECO:0000256" key="1">
    <source>
        <dbReference type="SAM" id="Coils"/>
    </source>
</evidence>
<dbReference type="GeneID" id="104965351"/>
<feature type="coiled-coil region" evidence="1">
    <location>
        <begin position="61"/>
        <end position="120"/>
    </location>
</feature>
<protein>
    <submittedName>
        <fullName evidence="4">M-phase phosphoprotein 9</fullName>
    </submittedName>
</protein>
<feature type="region of interest" description="Disordered" evidence="2">
    <location>
        <begin position="1"/>
        <end position="30"/>
    </location>
</feature>
<sequence length="133" mass="14654">MEDHITLCSSPSDLQPCSGSGNPLEGNPQLGWEGPGVSCVSELQDSCEDSLPLLLDRFHSLTEAEKLLDELTQEKLQVEAALSRMPGAGGRVTLQTRLDEVALENRLERLNRQLGSLRMTLKRFHVLRSSANI</sequence>
<dbReference type="OrthoDB" id="6288856at2759"/>
<dbReference type="PANTHER" id="PTHR14926:SF1">
    <property type="entry name" value="M-PHASE PHOSPHOPROTEIN 9"/>
    <property type="match status" value="1"/>
</dbReference>
<dbReference type="Proteomes" id="UP000504611">
    <property type="component" value="Unplaced"/>
</dbReference>
<feature type="compositionally biased region" description="Polar residues" evidence="2">
    <location>
        <begin position="7"/>
        <end position="21"/>
    </location>
</feature>